<dbReference type="PROSITE" id="PS51318">
    <property type="entry name" value="TAT"/>
    <property type="match status" value="1"/>
</dbReference>
<feature type="chain" id="PRO_5046473308" evidence="1">
    <location>
        <begin position="36"/>
        <end position="428"/>
    </location>
</feature>
<evidence type="ECO:0000313" key="3">
    <source>
        <dbReference type="Proteomes" id="UP001344658"/>
    </source>
</evidence>
<proteinExistence type="predicted"/>
<evidence type="ECO:0000313" key="2">
    <source>
        <dbReference type="EMBL" id="MEE4545588.1"/>
    </source>
</evidence>
<feature type="signal peptide" evidence="1">
    <location>
        <begin position="1"/>
        <end position="35"/>
    </location>
</feature>
<protein>
    <submittedName>
        <fullName evidence="2">Uncharacterized protein</fullName>
    </submittedName>
</protein>
<dbReference type="InterPro" id="IPR014262">
    <property type="entry name" value="HAF_rpt"/>
</dbReference>
<organism evidence="2 3">
    <name type="scientific">Actinacidiphila polyblastidii</name>
    <dbReference type="NCBI Taxonomy" id="3110430"/>
    <lineage>
        <taxon>Bacteria</taxon>
        <taxon>Bacillati</taxon>
        <taxon>Actinomycetota</taxon>
        <taxon>Actinomycetes</taxon>
        <taxon>Kitasatosporales</taxon>
        <taxon>Streptomycetaceae</taxon>
        <taxon>Actinacidiphila</taxon>
    </lineage>
</organism>
<keyword evidence="3" id="KW-1185">Reference proteome</keyword>
<reference evidence="2 3" key="1">
    <citation type="submission" date="2023-12" db="EMBL/GenBank/DDBJ databases">
        <title>Streptomyces sp. V4-01.</title>
        <authorList>
            <person name="Somphong A."/>
            <person name="Phongsopitanun W."/>
        </authorList>
    </citation>
    <scope>NUCLEOTIDE SEQUENCE [LARGE SCALE GENOMIC DNA]</scope>
    <source>
        <strain evidence="2 3">V4-01</strain>
    </source>
</reference>
<dbReference type="Proteomes" id="UP001344658">
    <property type="component" value="Unassembled WGS sequence"/>
</dbReference>
<dbReference type="NCBIfam" id="TIGR02913">
    <property type="entry name" value="HAF_rpt"/>
    <property type="match status" value="1"/>
</dbReference>
<gene>
    <name evidence="2" type="ORF">V2S66_26930</name>
</gene>
<comment type="caution">
    <text evidence="2">The sequence shown here is derived from an EMBL/GenBank/DDBJ whole genome shotgun (WGS) entry which is preliminary data.</text>
</comment>
<accession>A0ABU7PIE2</accession>
<dbReference type="RefSeq" id="WP_330799286.1">
    <property type="nucleotide sequence ID" value="NZ_JAZEWV010000031.1"/>
</dbReference>
<dbReference type="InterPro" id="IPR006311">
    <property type="entry name" value="TAT_signal"/>
</dbReference>
<evidence type="ECO:0000256" key="1">
    <source>
        <dbReference type="SAM" id="SignalP"/>
    </source>
</evidence>
<keyword evidence="1" id="KW-0732">Signal</keyword>
<name>A0ABU7PIE2_9ACTN</name>
<dbReference type="EMBL" id="JAZEWV010000031">
    <property type="protein sequence ID" value="MEE4545588.1"/>
    <property type="molecule type" value="Genomic_DNA"/>
</dbReference>
<sequence length="428" mass="43766">MDNSRLSGGRRMTRRTVITAAAAGAAALVTPPAQAAAGPPAPRRAGAVRPRHTITARPLSNGDGSHPLVQVRDVNRLGHVLGMVDLGEGAPLRWPSAIWADGSVTLLPAPLAGAADSGAVRLNDHDQAVGYCVVSGNQSAVLWTAGVPRVLDIGTVEANATALNNLGQAVVHGWNVKSGETATWNTVCLVDGASVTAVAPPATTAGMTFAGQAVDDHGAIAIVAGRPQSADRAGFVWRDGAVVADFTDLDGSSSFAGFEGIGGMNARGQVVGDYYAPYAARPGAHTFVWTDGAFTDVVGLGDGNSTVLTFGWHPVNDLGDVAGVSDLGSGVRRAFLWSGGRTRDLGTLGGATAFPVGVNNRREVAGNSALPDGSSRAFLWRAGEMIAITPPAGYASTAAEAITEQGDVVGRATTADRSRSTYLRWTVG</sequence>